<protein>
    <submittedName>
        <fullName evidence="9">Iron complex transport system permease protein</fullName>
    </submittedName>
</protein>
<dbReference type="PANTHER" id="PTHR30472">
    <property type="entry name" value="FERRIC ENTEROBACTIN TRANSPORT SYSTEM PERMEASE PROTEIN"/>
    <property type="match status" value="1"/>
</dbReference>
<sequence>MLRSRYALLLGLAVCTAVLAVGLVVSIHFGASRIGVMDVLRAFADHDGSRDDLIVRTIRVPRALGAALVGACLAVAGAIMQGLTRNPLADPGILGINAGAAFAVVTAVFVFGTTSLSTYALVAFVGAAVAATLVYGIGSVGRGEMGPMRLAIVGAAVAALLSSFTTAMLILSEQTLDTIRFWLAGSLLGRDLALLQQISPYVCAGLLLALALSRRITALMLGDDVATGLGQRTRLTKSLAALSVVLLAGSAVAVAGPVGFIGLVVPHAVRFVVGLDYRWILPYSAVVGGIVLLGADIVSRVALRPQEIPVGVTTALVGAPFFIYLARSRARQ</sequence>
<feature type="transmembrane region" description="Helical" evidence="8">
    <location>
        <begin position="60"/>
        <end position="80"/>
    </location>
</feature>
<dbReference type="GO" id="GO:0005886">
    <property type="term" value="C:plasma membrane"/>
    <property type="evidence" value="ECO:0007669"/>
    <property type="project" value="UniProtKB-SubCell"/>
</dbReference>
<feature type="transmembrane region" description="Helical" evidence="8">
    <location>
        <begin position="118"/>
        <end position="138"/>
    </location>
</feature>
<keyword evidence="7 8" id="KW-0472">Membrane</keyword>
<feature type="transmembrane region" description="Helical" evidence="8">
    <location>
        <begin position="92"/>
        <end position="112"/>
    </location>
</feature>
<evidence type="ECO:0000256" key="2">
    <source>
        <dbReference type="ARBA" id="ARBA00007935"/>
    </source>
</evidence>
<evidence type="ECO:0000256" key="4">
    <source>
        <dbReference type="ARBA" id="ARBA00022475"/>
    </source>
</evidence>
<dbReference type="SUPFAM" id="SSF81345">
    <property type="entry name" value="ABC transporter involved in vitamin B12 uptake, BtuC"/>
    <property type="match status" value="1"/>
</dbReference>
<dbReference type="AlphaFoldDB" id="A0A1I5I6I5"/>
<dbReference type="RefSeq" id="WP_218163050.1">
    <property type="nucleotide sequence ID" value="NZ_FOUY01000088.1"/>
</dbReference>
<evidence type="ECO:0000256" key="8">
    <source>
        <dbReference type="SAM" id="Phobius"/>
    </source>
</evidence>
<dbReference type="Gene3D" id="1.10.3470.10">
    <property type="entry name" value="ABC transporter involved in vitamin B12 uptake, BtuC"/>
    <property type="match status" value="1"/>
</dbReference>
<dbReference type="InterPro" id="IPR000522">
    <property type="entry name" value="ABC_transptr_permease_BtuC"/>
</dbReference>
<feature type="transmembrane region" description="Helical" evidence="8">
    <location>
        <begin position="150"/>
        <end position="172"/>
    </location>
</feature>
<keyword evidence="3" id="KW-0813">Transport</keyword>
<evidence type="ECO:0000256" key="3">
    <source>
        <dbReference type="ARBA" id="ARBA00022448"/>
    </source>
</evidence>
<dbReference type="Pfam" id="PF01032">
    <property type="entry name" value="FecCD"/>
    <property type="match status" value="1"/>
</dbReference>
<dbReference type="PANTHER" id="PTHR30472:SF1">
    <property type="entry name" value="FE(3+) DICITRATE TRANSPORT SYSTEM PERMEASE PROTEIN FECC-RELATED"/>
    <property type="match status" value="1"/>
</dbReference>
<feature type="transmembrane region" description="Helical" evidence="8">
    <location>
        <begin position="192"/>
        <end position="212"/>
    </location>
</feature>
<evidence type="ECO:0000256" key="1">
    <source>
        <dbReference type="ARBA" id="ARBA00004651"/>
    </source>
</evidence>
<dbReference type="STRING" id="260086.SAMN05216207_10885"/>
<accession>A0A1I5I6I5</accession>
<dbReference type="FunFam" id="1.10.3470.10:FF:000001">
    <property type="entry name" value="Vitamin B12 ABC transporter permease BtuC"/>
    <property type="match status" value="1"/>
</dbReference>
<comment type="similarity">
    <text evidence="2">Belongs to the binding-protein-dependent transport system permease family. FecCD subfamily.</text>
</comment>
<evidence type="ECO:0000313" key="9">
    <source>
        <dbReference type="EMBL" id="SFO55909.1"/>
    </source>
</evidence>
<evidence type="ECO:0000313" key="10">
    <source>
        <dbReference type="Proteomes" id="UP000199614"/>
    </source>
</evidence>
<feature type="transmembrane region" description="Helical" evidence="8">
    <location>
        <begin position="307"/>
        <end position="326"/>
    </location>
</feature>
<evidence type="ECO:0000256" key="7">
    <source>
        <dbReference type="ARBA" id="ARBA00023136"/>
    </source>
</evidence>
<dbReference type="EMBL" id="FOUY01000088">
    <property type="protein sequence ID" value="SFO55909.1"/>
    <property type="molecule type" value="Genomic_DNA"/>
</dbReference>
<gene>
    <name evidence="9" type="ORF">SAMN05216207_10885</name>
</gene>
<keyword evidence="10" id="KW-1185">Reference proteome</keyword>
<keyword evidence="6 8" id="KW-1133">Transmembrane helix</keyword>
<keyword evidence="4" id="KW-1003">Cell membrane</keyword>
<feature type="transmembrane region" description="Helical" evidence="8">
    <location>
        <begin position="277"/>
        <end position="295"/>
    </location>
</feature>
<evidence type="ECO:0000256" key="5">
    <source>
        <dbReference type="ARBA" id="ARBA00022692"/>
    </source>
</evidence>
<comment type="subcellular location">
    <subcellularLocation>
        <location evidence="1">Cell membrane</location>
        <topology evidence="1">Multi-pass membrane protein</topology>
    </subcellularLocation>
</comment>
<dbReference type="CDD" id="cd06550">
    <property type="entry name" value="TM_ABC_iron-siderophores_like"/>
    <property type="match status" value="1"/>
</dbReference>
<evidence type="ECO:0000256" key="6">
    <source>
        <dbReference type="ARBA" id="ARBA00022989"/>
    </source>
</evidence>
<name>A0A1I5I6I5_PSUAM</name>
<keyword evidence="5 8" id="KW-0812">Transmembrane</keyword>
<organism evidence="9 10">
    <name type="scientific">Pseudonocardia ammonioxydans</name>
    <dbReference type="NCBI Taxonomy" id="260086"/>
    <lineage>
        <taxon>Bacteria</taxon>
        <taxon>Bacillati</taxon>
        <taxon>Actinomycetota</taxon>
        <taxon>Actinomycetes</taxon>
        <taxon>Pseudonocardiales</taxon>
        <taxon>Pseudonocardiaceae</taxon>
        <taxon>Pseudonocardia</taxon>
    </lineage>
</organism>
<reference evidence="9 10" key="1">
    <citation type="submission" date="2016-10" db="EMBL/GenBank/DDBJ databases">
        <authorList>
            <person name="de Groot N.N."/>
        </authorList>
    </citation>
    <scope>NUCLEOTIDE SEQUENCE [LARGE SCALE GENOMIC DNA]</scope>
    <source>
        <strain evidence="9 10">CGMCC 4.1877</strain>
    </source>
</reference>
<dbReference type="GO" id="GO:0022857">
    <property type="term" value="F:transmembrane transporter activity"/>
    <property type="evidence" value="ECO:0007669"/>
    <property type="project" value="InterPro"/>
</dbReference>
<feature type="transmembrane region" description="Helical" evidence="8">
    <location>
        <begin position="239"/>
        <end position="265"/>
    </location>
</feature>
<dbReference type="GO" id="GO:0033214">
    <property type="term" value="P:siderophore-iron import into cell"/>
    <property type="evidence" value="ECO:0007669"/>
    <property type="project" value="TreeGrafter"/>
</dbReference>
<dbReference type="InterPro" id="IPR037294">
    <property type="entry name" value="ABC_BtuC-like"/>
</dbReference>
<proteinExistence type="inferred from homology"/>
<dbReference type="Proteomes" id="UP000199614">
    <property type="component" value="Unassembled WGS sequence"/>
</dbReference>